<sequence length="20" mass="2340">MPTQAQGKTRSQNRARKRKP</sequence>
<dbReference type="AlphaFoldDB" id="A0A2P2J496"/>
<reference evidence="2" key="1">
    <citation type="submission" date="2018-02" db="EMBL/GenBank/DDBJ databases">
        <title>Rhizophora mucronata_Transcriptome.</title>
        <authorList>
            <person name="Meera S.P."/>
            <person name="Sreeshan A."/>
            <person name="Augustine A."/>
        </authorList>
    </citation>
    <scope>NUCLEOTIDE SEQUENCE</scope>
    <source>
        <tissue evidence="2">Leaf</tissue>
    </source>
</reference>
<proteinExistence type="predicted"/>
<evidence type="ECO:0000256" key="1">
    <source>
        <dbReference type="SAM" id="MobiDB-lite"/>
    </source>
</evidence>
<name>A0A2P2J496_RHIMU</name>
<dbReference type="EMBL" id="GGEC01007817">
    <property type="protein sequence ID" value="MBW88300.1"/>
    <property type="molecule type" value="Transcribed_RNA"/>
</dbReference>
<feature type="compositionally biased region" description="Polar residues" evidence="1">
    <location>
        <begin position="1"/>
        <end position="10"/>
    </location>
</feature>
<protein>
    <submittedName>
        <fullName evidence="2">Uncharacterized protein MANES_08G145100</fullName>
    </submittedName>
</protein>
<evidence type="ECO:0000313" key="2">
    <source>
        <dbReference type="EMBL" id="MBW88299.1"/>
    </source>
</evidence>
<organism evidence="2">
    <name type="scientific">Rhizophora mucronata</name>
    <name type="common">Asiatic mangrove</name>
    <dbReference type="NCBI Taxonomy" id="61149"/>
    <lineage>
        <taxon>Eukaryota</taxon>
        <taxon>Viridiplantae</taxon>
        <taxon>Streptophyta</taxon>
        <taxon>Embryophyta</taxon>
        <taxon>Tracheophyta</taxon>
        <taxon>Spermatophyta</taxon>
        <taxon>Magnoliopsida</taxon>
        <taxon>eudicotyledons</taxon>
        <taxon>Gunneridae</taxon>
        <taxon>Pentapetalae</taxon>
        <taxon>rosids</taxon>
        <taxon>fabids</taxon>
        <taxon>Malpighiales</taxon>
        <taxon>Rhizophoraceae</taxon>
        <taxon>Rhizophora</taxon>
    </lineage>
</organism>
<feature type="compositionally biased region" description="Basic residues" evidence="1">
    <location>
        <begin position="11"/>
        <end position="20"/>
    </location>
</feature>
<accession>A0A2P2J496</accession>
<feature type="region of interest" description="Disordered" evidence="1">
    <location>
        <begin position="1"/>
        <end position="20"/>
    </location>
</feature>
<dbReference type="EMBL" id="GGEC01007816">
    <property type="protein sequence ID" value="MBW88299.1"/>
    <property type="molecule type" value="Transcribed_RNA"/>
</dbReference>